<dbReference type="SUPFAM" id="SSF53098">
    <property type="entry name" value="Ribonuclease H-like"/>
    <property type="match status" value="1"/>
</dbReference>
<evidence type="ECO:0000256" key="10">
    <source>
        <dbReference type="ARBA" id="ARBA00023212"/>
    </source>
</evidence>
<dbReference type="InterPro" id="IPR000217">
    <property type="entry name" value="Tubulin"/>
</dbReference>
<dbReference type="InterPro" id="IPR017975">
    <property type="entry name" value="Tubulin_CS"/>
</dbReference>
<evidence type="ECO:0000256" key="4">
    <source>
        <dbReference type="ARBA" id="ARBA00022490"/>
    </source>
</evidence>
<feature type="region of interest" description="Disordered" evidence="13">
    <location>
        <begin position="805"/>
        <end position="824"/>
    </location>
</feature>
<comment type="cofactor">
    <cofactor evidence="1">
        <name>Mg(2+)</name>
        <dbReference type="ChEBI" id="CHEBI:18420"/>
    </cofactor>
</comment>
<dbReference type="Pfam" id="PF00091">
    <property type="entry name" value="Tubulin"/>
    <property type="match status" value="1"/>
</dbReference>
<dbReference type="InterPro" id="IPR023123">
    <property type="entry name" value="Tubulin_C"/>
</dbReference>
<sequence length="824" mass="93967">MIESKTSQDPLTVTTQLIKFRDKEGSFGRPMAVVGRKRHHPDEWWKLFGGQYPKLQSFAIRILSQTASSSGCEHNWSVFERIHTKRRNRLEHQRLSDLVYVHYNLRLQNKLKDNKRTYDPIDYESIDRTEFWVVEEEAEGELNYDDLENMLEEIISTHLLLKHNHLKGRNDPLWLSNYLLDSLCARSVIFRIKIDKYNLAHHYVRGFTVSKYVGENMQLLANESITSTTSTSTPVMNHDVSCIMDEEDKEFLLRIATDEWKMADEAFWATCYSYVSTVVSTSSSVTIQNQAGMNIVTPTQDLHRWNTKKFWRQREITNQWDPAAAAWPFNPLYSRYKFAFNYLPVSSSSTFIFQSTPSSHLLKSNYERDRKHPHRTGRNSGWQCMLGAVLSRTRNSKRWILARIDYKLLQCVCSDTGAGSTDDSFSTFFSETSSGKHVPRAVFVDLEPTVIDEIRTGSYRQLFHPEQLISGKEDAANNFARGHYTVGKEIVDLCLDRVRKLADNCTGLQGFMVFNAVGGGTGSGLGSLLLERLSVDYGKKPKLGFSIFPSPQVSTAVVEPYNSVLSTHSLLEHTDVVVLLDNEAIYDICKRALDIERPTYRNLNRLISQTISSLTTSLRFDGAINVDINEFQTNLVPYPRIHFMLSSYAPVISAARAFHEQSSVAEITSAVFEPANMMAKCDPRHGKYMACCLMYRGDAIPKDVNTAVGSMKTKRTVQFVDWCPTGFKCGISYQPPTVVPGGDLAKTRRAVCMISNNTAVSEVFNRIDHKFDLMYAKRAFVHWYVGEGMEEGEFSEAREDLAALEKDYEEVGQDAEEEQEEEEE</sequence>
<dbReference type="Gene3D" id="3.30.1330.20">
    <property type="entry name" value="Tubulin/FtsZ, C-terminal domain"/>
    <property type="match status" value="1"/>
</dbReference>
<dbReference type="Pfam" id="PF05699">
    <property type="entry name" value="Dimer_Tnp_hAT"/>
    <property type="match status" value="1"/>
</dbReference>
<evidence type="ECO:0000256" key="7">
    <source>
        <dbReference type="ARBA" id="ARBA00022801"/>
    </source>
</evidence>
<dbReference type="FunFam" id="3.30.1330.20:FF:000001">
    <property type="entry name" value="Tubulin alpha chain"/>
    <property type="match status" value="1"/>
</dbReference>
<dbReference type="CDD" id="cd02186">
    <property type="entry name" value="alpha_tubulin"/>
    <property type="match status" value="1"/>
</dbReference>
<feature type="compositionally biased region" description="Acidic residues" evidence="13">
    <location>
        <begin position="807"/>
        <end position="824"/>
    </location>
</feature>
<dbReference type="InterPro" id="IPR012337">
    <property type="entry name" value="RNaseH-like_sf"/>
</dbReference>
<dbReference type="InterPro" id="IPR036525">
    <property type="entry name" value="Tubulin/FtsZ_GTPase_sf"/>
</dbReference>
<keyword evidence="7" id="KW-0378">Hydrolase</keyword>
<dbReference type="Pfam" id="PF03953">
    <property type="entry name" value="Tubulin_C"/>
    <property type="match status" value="1"/>
</dbReference>
<dbReference type="PANTHER" id="PTHR11588">
    <property type="entry name" value="TUBULIN"/>
    <property type="match status" value="1"/>
</dbReference>
<keyword evidence="9" id="KW-0342">GTP-binding</keyword>
<dbReference type="GO" id="GO:0016787">
    <property type="term" value="F:hydrolase activity"/>
    <property type="evidence" value="ECO:0007669"/>
    <property type="project" value="UniProtKB-KW"/>
</dbReference>
<dbReference type="PRINTS" id="PR01162">
    <property type="entry name" value="ALPHATUBULIN"/>
</dbReference>
<dbReference type="FunFam" id="3.40.50.1440:FF:000004">
    <property type="entry name" value="Tubulin alpha chain"/>
    <property type="match status" value="1"/>
</dbReference>
<comment type="similarity">
    <text evidence="3">Belongs to the tubulin family.</text>
</comment>
<dbReference type="FunFam" id="1.10.287.600:FF:000005">
    <property type="entry name" value="Tubulin alpha chain"/>
    <property type="match status" value="1"/>
</dbReference>
<dbReference type="EMBL" id="SZYD01000001">
    <property type="protein sequence ID" value="KAD7478235.1"/>
    <property type="molecule type" value="Genomic_DNA"/>
</dbReference>
<reference evidence="16 17" key="1">
    <citation type="submission" date="2019-05" db="EMBL/GenBank/DDBJ databases">
        <title>Mikania micrantha, genome provides insights into the molecular mechanism of rapid growth.</title>
        <authorList>
            <person name="Liu B."/>
        </authorList>
    </citation>
    <scope>NUCLEOTIDE SEQUENCE [LARGE SCALE GENOMIC DNA]</scope>
    <source>
        <strain evidence="16">NLD-2019</strain>
        <tissue evidence="16">Leaf</tissue>
    </source>
</reference>
<dbReference type="GO" id="GO:0005525">
    <property type="term" value="F:GTP binding"/>
    <property type="evidence" value="ECO:0007669"/>
    <property type="project" value="UniProtKB-KW"/>
</dbReference>
<dbReference type="SMART" id="SM00864">
    <property type="entry name" value="Tubulin"/>
    <property type="match status" value="1"/>
</dbReference>
<dbReference type="PROSITE" id="PS00227">
    <property type="entry name" value="TUBULIN"/>
    <property type="match status" value="1"/>
</dbReference>
<evidence type="ECO:0000256" key="6">
    <source>
        <dbReference type="ARBA" id="ARBA00022741"/>
    </source>
</evidence>
<dbReference type="Proteomes" id="UP000326396">
    <property type="component" value="Linkage Group LG1"/>
</dbReference>
<comment type="caution">
    <text evidence="16">The sequence shown here is derived from an EMBL/GenBank/DDBJ whole genome shotgun (WGS) entry which is preliminary data.</text>
</comment>
<dbReference type="InterPro" id="IPR008280">
    <property type="entry name" value="Tub_FtsZ_C"/>
</dbReference>
<keyword evidence="4" id="KW-0963">Cytoplasm</keyword>
<dbReference type="InterPro" id="IPR003008">
    <property type="entry name" value="Tubulin_FtsZ_GTPase"/>
</dbReference>
<evidence type="ECO:0008006" key="18">
    <source>
        <dbReference type="Google" id="ProtNLM"/>
    </source>
</evidence>
<evidence type="ECO:0000259" key="14">
    <source>
        <dbReference type="SMART" id="SM00864"/>
    </source>
</evidence>
<dbReference type="Gene3D" id="1.10.287.600">
    <property type="entry name" value="Helix hairpin bin"/>
    <property type="match status" value="1"/>
</dbReference>
<evidence type="ECO:0000256" key="2">
    <source>
        <dbReference type="ARBA" id="ARBA00004245"/>
    </source>
</evidence>
<evidence type="ECO:0000313" key="17">
    <source>
        <dbReference type="Proteomes" id="UP000326396"/>
    </source>
</evidence>
<keyword evidence="6" id="KW-0547">Nucleotide-binding</keyword>
<dbReference type="SUPFAM" id="SSF52490">
    <property type="entry name" value="Tubulin nucleotide-binding domain-like"/>
    <property type="match status" value="1"/>
</dbReference>
<keyword evidence="8" id="KW-0460">Magnesium</keyword>
<evidence type="ECO:0000259" key="15">
    <source>
        <dbReference type="SMART" id="SM00865"/>
    </source>
</evidence>
<keyword evidence="5" id="KW-0493">Microtubule</keyword>
<evidence type="ECO:0000313" key="16">
    <source>
        <dbReference type="EMBL" id="KAD7478235.1"/>
    </source>
</evidence>
<dbReference type="InterPro" id="IPR002452">
    <property type="entry name" value="Alpha_tubulin"/>
</dbReference>
<dbReference type="Gene3D" id="3.40.50.1440">
    <property type="entry name" value="Tubulin/FtsZ, GTPase domain"/>
    <property type="match status" value="1"/>
</dbReference>
<dbReference type="AlphaFoldDB" id="A0A5N6Q0T0"/>
<dbReference type="GO" id="GO:0005200">
    <property type="term" value="F:structural constituent of cytoskeleton"/>
    <property type="evidence" value="ECO:0007669"/>
    <property type="project" value="InterPro"/>
</dbReference>
<dbReference type="GO" id="GO:0046983">
    <property type="term" value="F:protein dimerization activity"/>
    <property type="evidence" value="ECO:0007669"/>
    <property type="project" value="InterPro"/>
</dbReference>
<evidence type="ECO:0000256" key="9">
    <source>
        <dbReference type="ARBA" id="ARBA00023134"/>
    </source>
</evidence>
<dbReference type="InterPro" id="IPR037103">
    <property type="entry name" value="Tubulin/FtsZ-like_C"/>
</dbReference>
<gene>
    <name evidence="16" type="ORF">E3N88_01371</name>
</gene>
<organism evidence="16 17">
    <name type="scientific">Mikania micrantha</name>
    <name type="common">bitter vine</name>
    <dbReference type="NCBI Taxonomy" id="192012"/>
    <lineage>
        <taxon>Eukaryota</taxon>
        <taxon>Viridiplantae</taxon>
        <taxon>Streptophyta</taxon>
        <taxon>Embryophyta</taxon>
        <taxon>Tracheophyta</taxon>
        <taxon>Spermatophyta</taxon>
        <taxon>Magnoliopsida</taxon>
        <taxon>eudicotyledons</taxon>
        <taxon>Gunneridae</taxon>
        <taxon>Pentapetalae</taxon>
        <taxon>asterids</taxon>
        <taxon>campanulids</taxon>
        <taxon>Asterales</taxon>
        <taxon>Asteraceae</taxon>
        <taxon>Asteroideae</taxon>
        <taxon>Heliantheae alliance</taxon>
        <taxon>Eupatorieae</taxon>
        <taxon>Mikania</taxon>
    </lineage>
</organism>
<evidence type="ECO:0000256" key="11">
    <source>
        <dbReference type="ARBA" id="ARBA00034296"/>
    </source>
</evidence>
<evidence type="ECO:0000256" key="1">
    <source>
        <dbReference type="ARBA" id="ARBA00001946"/>
    </source>
</evidence>
<accession>A0A5N6Q0T0</accession>
<protein>
    <recommendedName>
        <fullName evidence="18">Tubulin alpha chain</fullName>
    </recommendedName>
</protein>
<comment type="function">
    <text evidence="11">Tubulin is the major constituent of microtubules, a cylinder consisting of laterally associated linear protofilaments composed of alpha- and beta-tubulin heterodimers. Microtubules grow by the addition of GTP-tubulin dimers to the microtubule end, where a stabilizing cap forms. Below the cap, tubulin dimers are in GDP-bound state, owing to GTPase activity of alpha-tubulin.</text>
</comment>
<dbReference type="SUPFAM" id="SSF55307">
    <property type="entry name" value="Tubulin C-terminal domain-like"/>
    <property type="match status" value="1"/>
</dbReference>
<name>A0A5N6Q0T0_9ASTR</name>
<keyword evidence="10" id="KW-0206">Cytoskeleton</keyword>
<evidence type="ECO:0000256" key="8">
    <source>
        <dbReference type="ARBA" id="ARBA00022842"/>
    </source>
</evidence>
<dbReference type="GO" id="GO:0005874">
    <property type="term" value="C:microtubule"/>
    <property type="evidence" value="ECO:0007669"/>
    <property type="project" value="UniProtKB-KW"/>
</dbReference>
<feature type="domain" description="Tubulin/FtsZ 2-layer sandwich" evidence="15">
    <location>
        <begin position="624"/>
        <end position="769"/>
    </location>
</feature>
<comment type="catalytic activity">
    <reaction evidence="12">
        <text>GTP + H2O = GDP + phosphate + H(+)</text>
        <dbReference type="Rhea" id="RHEA:19669"/>
        <dbReference type="ChEBI" id="CHEBI:15377"/>
        <dbReference type="ChEBI" id="CHEBI:15378"/>
        <dbReference type="ChEBI" id="CHEBI:37565"/>
        <dbReference type="ChEBI" id="CHEBI:43474"/>
        <dbReference type="ChEBI" id="CHEBI:58189"/>
    </reaction>
    <physiologicalReaction direction="left-to-right" evidence="12">
        <dbReference type="Rhea" id="RHEA:19670"/>
    </physiologicalReaction>
</comment>
<evidence type="ECO:0000256" key="12">
    <source>
        <dbReference type="ARBA" id="ARBA00049117"/>
    </source>
</evidence>
<evidence type="ECO:0000256" key="13">
    <source>
        <dbReference type="SAM" id="MobiDB-lite"/>
    </source>
</evidence>
<keyword evidence="17" id="KW-1185">Reference proteome</keyword>
<dbReference type="SMART" id="SM00865">
    <property type="entry name" value="Tubulin_C"/>
    <property type="match status" value="1"/>
</dbReference>
<comment type="subcellular location">
    <subcellularLocation>
        <location evidence="2">Cytoplasm</location>
        <location evidence="2">Cytoskeleton</location>
    </subcellularLocation>
</comment>
<proteinExistence type="inferred from homology"/>
<evidence type="ECO:0000256" key="3">
    <source>
        <dbReference type="ARBA" id="ARBA00009636"/>
    </source>
</evidence>
<dbReference type="PRINTS" id="PR01161">
    <property type="entry name" value="TUBULIN"/>
</dbReference>
<dbReference type="InterPro" id="IPR008906">
    <property type="entry name" value="HATC_C_dom"/>
</dbReference>
<dbReference type="GO" id="GO:0007017">
    <property type="term" value="P:microtubule-based process"/>
    <property type="evidence" value="ECO:0007669"/>
    <property type="project" value="InterPro"/>
</dbReference>
<feature type="domain" description="Tubulin/FtsZ GTPase" evidence="14">
    <location>
        <begin position="425"/>
        <end position="622"/>
    </location>
</feature>
<dbReference type="InterPro" id="IPR018316">
    <property type="entry name" value="Tubulin/FtsZ_2-layer-sand-dom"/>
</dbReference>
<evidence type="ECO:0000256" key="5">
    <source>
        <dbReference type="ARBA" id="ARBA00022701"/>
    </source>
</evidence>